<dbReference type="InterPro" id="IPR019760">
    <property type="entry name" value="DNA-dir_DNA_pol_A_CS"/>
</dbReference>
<comment type="catalytic activity">
    <reaction evidence="15 17">
        <text>DNA(n) + a 2'-deoxyribonucleoside 5'-triphosphate = DNA(n+1) + diphosphate</text>
        <dbReference type="Rhea" id="RHEA:22508"/>
        <dbReference type="Rhea" id="RHEA-COMP:17339"/>
        <dbReference type="Rhea" id="RHEA-COMP:17340"/>
        <dbReference type="ChEBI" id="CHEBI:33019"/>
        <dbReference type="ChEBI" id="CHEBI:61560"/>
        <dbReference type="ChEBI" id="CHEBI:173112"/>
        <dbReference type="EC" id="2.7.7.7"/>
    </reaction>
</comment>
<dbReference type="PROSITE" id="PS00447">
    <property type="entry name" value="DNA_POLYMERASE_A"/>
    <property type="match status" value="1"/>
</dbReference>
<comment type="subunit">
    <text evidence="2">Single-chain monomer with multiple functions.</text>
</comment>
<dbReference type="CDD" id="cd09859">
    <property type="entry name" value="PIN_53EXO"/>
    <property type="match status" value="1"/>
</dbReference>
<dbReference type="Gene3D" id="1.20.1060.10">
    <property type="entry name" value="Taq DNA Polymerase, Chain T, domain 4"/>
    <property type="match status" value="1"/>
</dbReference>
<dbReference type="SMART" id="SM00474">
    <property type="entry name" value="35EXOc"/>
    <property type="match status" value="1"/>
</dbReference>
<evidence type="ECO:0000256" key="3">
    <source>
        <dbReference type="ARBA" id="ARBA00012417"/>
    </source>
</evidence>
<evidence type="ECO:0000256" key="2">
    <source>
        <dbReference type="ARBA" id="ARBA00011541"/>
    </source>
</evidence>
<evidence type="ECO:0000256" key="12">
    <source>
        <dbReference type="ARBA" id="ARBA00022932"/>
    </source>
</evidence>
<evidence type="ECO:0000256" key="5">
    <source>
        <dbReference type="ARBA" id="ARBA00022679"/>
    </source>
</evidence>
<dbReference type="Gene3D" id="1.10.150.20">
    <property type="entry name" value="5' to 3' exonuclease, C-terminal subdomain"/>
    <property type="match status" value="2"/>
</dbReference>
<dbReference type="InterPro" id="IPR043502">
    <property type="entry name" value="DNA/RNA_pol_sf"/>
</dbReference>
<dbReference type="SMART" id="SM00475">
    <property type="entry name" value="53EXOc"/>
    <property type="match status" value="1"/>
</dbReference>
<keyword evidence="6 17" id="KW-0548">Nucleotidyltransferase</keyword>
<dbReference type="PANTHER" id="PTHR10133:SF27">
    <property type="entry name" value="DNA POLYMERASE NU"/>
    <property type="match status" value="1"/>
</dbReference>
<dbReference type="Gene3D" id="3.40.50.1010">
    <property type="entry name" value="5'-nuclease"/>
    <property type="match status" value="1"/>
</dbReference>
<evidence type="ECO:0000256" key="18">
    <source>
        <dbReference type="SAM" id="MobiDB-lite"/>
    </source>
</evidence>
<dbReference type="PANTHER" id="PTHR10133">
    <property type="entry name" value="DNA POLYMERASE I"/>
    <property type="match status" value="1"/>
</dbReference>
<dbReference type="EMBL" id="JBHTIT010000001">
    <property type="protein sequence ID" value="MFD0950711.1"/>
    <property type="molecule type" value="Genomic_DNA"/>
</dbReference>
<name>A0ABW3HIX0_9GAMM</name>
<comment type="function">
    <text evidence="17">In addition to polymerase activity, this DNA polymerase exhibits 3'-5' and 5'-3' exonuclease activity.</text>
</comment>
<dbReference type="SUPFAM" id="SSF56672">
    <property type="entry name" value="DNA/RNA polymerases"/>
    <property type="match status" value="1"/>
</dbReference>
<comment type="caution">
    <text evidence="22">The sequence shown here is derived from an EMBL/GenBank/DDBJ whole genome shotgun (WGS) entry which is preliminary data.</text>
</comment>
<dbReference type="InterPro" id="IPR001098">
    <property type="entry name" value="DNA-dir_DNA_pol_A_palm_dom"/>
</dbReference>
<dbReference type="Pfam" id="PF00476">
    <property type="entry name" value="DNA_pol_A"/>
    <property type="match status" value="1"/>
</dbReference>
<dbReference type="CDD" id="cd08637">
    <property type="entry name" value="DNA_pol_A_pol_I_C"/>
    <property type="match status" value="1"/>
</dbReference>
<evidence type="ECO:0000256" key="16">
    <source>
        <dbReference type="NCBIfam" id="TIGR00593"/>
    </source>
</evidence>
<dbReference type="RefSeq" id="WP_379071683.1">
    <property type="nucleotide sequence ID" value="NZ_JBHTIT010000001.1"/>
</dbReference>
<dbReference type="InterPro" id="IPR008918">
    <property type="entry name" value="HhH2"/>
</dbReference>
<dbReference type="Gene3D" id="3.30.420.10">
    <property type="entry name" value="Ribonuclease H-like superfamily/Ribonuclease H"/>
    <property type="match status" value="1"/>
</dbReference>
<dbReference type="InterPro" id="IPR012337">
    <property type="entry name" value="RNaseH-like_sf"/>
</dbReference>
<protein>
    <recommendedName>
        <fullName evidence="4 16">DNA polymerase I</fullName>
        <ecNumber evidence="3 16">2.7.7.7</ecNumber>
    </recommendedName>
</protein>
<keyword evidence="23" id="KW-1185">Reference proteome</keyword>
<evidence type="ECO:0000256" key="14">
    <source>
        <dbReference type="ARBA" id="ARBA00023204"/>
    </source>
</evidence>
<evidence type="ECO:0000259" key="19">
    <source>
        <dbReference type="SMART" id="SM00474"/>
    </source>
</evidence>
<dbReference type="Gene3D" id="3.30.70.370">
    <property type="match status" value="1"/>
</dbReference>
<dbReference type="SUPFAM" id="SSF88723">
    <property type="entry name" value="PIN domain-like"/>
    <property type="match status" value="1"/>
</dbReference>
<dbReference type="Pfam" id="PF01612">
    <property type="entry name" value="DNA_pol_A_exo1"/>
    <property type="match status" value="1"/>
</dbReference>
<evidence type="ECO:0000256" key="1">
    <source>
        <dbReference type="ARBA" id="ARBA00007705"/>
    </source>
</evidence>
<dbReference type="Pfam" id="PF01367">
    <property type="entry name" value="5_3_exonuc"/>
    <property type="match status" value="1"/>
</dbReference>
<keyword evidence="7 17" id="KW-0235">DNA replication</keyword>
<keyword evidence="5 17" id="KW-0808">Transferase</keyword>
<reference evidence="23" key="1">
    <citation type="journal article" date="2019" name="Int. J. Syst. Evol. Microbiol.">
        <title>The Global Catalogue of Microorganisms (GCM) 10K type strain sequencing project: providing services to taxonomists for standard genome sequencing and annotation.</title>
        <authorList>
            <consortium name="The Broad Institute Genomics Platform"/>
            <consortium name="The Broad Institute Genome Sequencing Center for Infectious Disease"/>
            <person name="Wu L."/>
            <person name="Ma J."/>
        </authorList>
    </citation>
    <scope>NUCLEOTIDE SEQUENCE [LARGE SCALE GENOMIC DNA]</scope>
    <source>
        <strain evidence="23">CCUG 63419</strain>
    </source>
</reference>
<evidence type="ECO:0000256" key="9">
    <source>
        <dbReference type="ARBA" id="ARBA00022763"/>
    </source>
</evidence>
<dbReference type="InterPro" id="IPR002562">
    <property type="entry name" value="3'-5'_exonuclease_dom"/>
</dbReference>
<evidence type="ECO:0000259" key="20">
    <source>
        <dbReference type="SMART" id="SM00475"/>
    </source>
</evidence>
<dbReference type="InterPro" id="IPR018320">
    <property type="entry name" value="DNA_polymerase_1"/>
</dbReference>
<feature type="compositionally biased region" description="Polar residues" evidence="18">
    <location>
        <begin position="300"/>
        <end position="310"/>
    </location>
</feature>
<keyword evidence="12 17" id="KW-0239">DNA-directed DNA polymerase</keyword>
<evidence type="ECO:0000313" key="23">
    <source>
        <dbReference type="Proteomes" id="UP001597044"/>
    </source>
</evidence>
<keyword evidence="9 17" id="KW-0227">DNA damage</keyword>
<dbReference type="Proteomes" id="UP001597044">
    <property type="component" value="Unassembled WGS sequence"/>
</dbReference>
<evidence type="ECO:0000256" key="11">
    <source>
        <dbReference type="ARBA" id="ARBA00022839"/>
    </source>
</evidence>
<comment type="similarity">
    <text evidence="1 17">Belongs to the DNA polymerase type-A family.</text>
</comment>
<keyword evidence="10 17" id="KW-0378">Hydrolase</keyword>
<accession>A0ABW3HIX0</accession>
<dbReference type="GO" id="GO:0003887">
    <property type="term" value="F:DNA-directed DNA polymerase activity"/>
    <property type="evidence" value="ECO:0007669"/>
    <property type="project" value="UniProtKB-EC"/>
</dbReference>
<evidence type="ECO:0000256" key="4">
    <source>
        <dbReference type="ARBA" id="ARBA00020311"/>
    </source>
</evidence>
<keyword evidence="8" id="KW-0540">Nuclease</keyword>
<dbReference type="SUPFAM" id="SSF53098">
    <property type="entry name" value="Ribonuclease H-like"/>
    <property type="match status" value="1"/>
</dbReference>
<dbReference type="NCBIfam" id="TIGR00593">
    <property type="entry name" value="pola"/>
    <property type="match status" value="1"/>
</dbReference>
<dbReference type="CDD" id="cd09898">
    <property type="entry name" value="H3TH_53EXO"/>
    <property type="match status" value="1"/>
</dbReference>
<evidence type="ECO:0000313" key="22">
    <source>
        <dbReference type="EMBL" id="MFD0950711.1"/>
    </source>
</evidence>
<keyword evidence="14 17" id="KW-0234">DNA repair</keyword>
<dbReference type="InterPro" id="IPR036279">
    <property type="entry name" value="5-3_exonuclease_C_sf"/>
</dbReference>
<dbReference type="InterPro" id="IPR020046">
    <property type="entry name" value="5-3_exonucl_a-hlix_arch_N"/>
</dbReference>
<dbReference type="EC" id="2.7.7.7" evidence="3 16"/>
<dbReference type="PRINTS" id="PR00868">
    <property type="entry name" value="DNAPOLI"/>
</dbReference>
<evidence type="ECO:0000259" key="21">
    <source>
        <dbReference type="SMART" id="SM00482"/>
    </source>
</evidence>
<evidence type="ECO:0000256" key="10">
    <source>
        <dbReference type="ARBA" id="ARBA00022801"/>
    </source>
</evidence>
<evidence type="ECO:0000256" key="7">
    <source>
        <dbReference type="ARBA" id="ARBA00022705"/>
    </source>
</evidence>
<evidence type="ECO:0000256" key="17">
    <source>
        <dbReference type="RuleBase" id="RU004460"/>
    </source>
</evidence>
<feature type="domain" description="3'-5' exonuclease" evidence="19">
    <location>
        <begin position="337"/>
        <end position="524"/>
    </location>
</feature>
<dbReference type="InterPro" id="IPR029060">
    <property type="entry name" value="PIN-like_dom_sf"/>
</dbReference>
<organism evidence="22 23">
    <name type="scientific">Paraperlucidibaca wandonensis</name>
    <dbReference type="NCBI Taxonomy" id="1268273"/>
    <lineage>
        <taxon>Bacteria</taxon>
        <taxon>Pseudomonadati</taxon>
        <taxon>Pseudomonadota</taxon>
        <taxon>Gammaproteobacteria</taxon>
        <taxon>Moraxellales</taxon>
        <taxon>Moraxellaceae</taxon>
        <taxon>Paraperlucidibaca</taxon>
    </lineage>
</organism>
<dbReference type="Pfam" id="PF02739">
    <property type="entry name" value="5_3_exonuc_N"/>
    <property type="match status" value="1"/>
</dbReference>
<keyword evidence="11 17" id="KW-0269">Exonuclease</keyword>
<dbReference type="InterPro" id="IPR002298">
    <property type="entry name" value="DNA_polymerase_A"/>
</dbReference>
<dbReference type="SUPFAM" id="SSF47807">
    <property type="entry name" value="5' to 3' exonuclease, C-terminal subdomain"/>
    <property type="match status" value="1"/>
</dbReference>
<dbReference type="SMART" id="SM00482">
    <property type="entry name" value="POLAc"/>
    <property type="match status" value="1"/>
</dbReference>
<dbReference type="SMART" id="SM00279">
    <property type="entry name" value="HhH2"/>
    <property type="match status" value="1"/>
</dbReference>
<dbReference type="CDD" id="cd06139">
    <property type="entry name" value="DNA_polA_I_Ecoli_like_exo"/>
    <property type="match status" value="1"/>
</dbReference>
<feature type="domain" description="DNA-directed DNA polymerase family A palm" evidence="21">
    <location>
        <begin position="691"/>
        <end position="897"/>
    </location>
</feature>
<feature type="region of interest" description="Disordered" evidence="18">
    <location>
        <begin position="289"/>
        <end position="310"/>
    </location>
</feature>
<keyword evidence="13 17" id="KW-0238">DNA-binding</keyword>
<proteinExistence type="inferred from homology"/>
<feature type="domain" description="5'-3' exonuclease" evidence="20">
    <location>
        <begin position="3"/>
        <end position="259"/>
    </location>
</feature>
<dbReference type="InterPro" id="IPR036397">
    <property type="entry name" value="RNaseH_sf"/>
</dbReference>
<evidence type="ECO:0000256" key="8">
    <source>
        <dbReference type="ARBA" id="ARBA00022722"/>
    </source>
</evidence>
<gene>
    <name evidence="17 22" type="primary">polA</name>
    <name evidence="22" type="ORF">ACFQ0F_09965</name>
</gene>
<evidence type="ECO:0000256" key="13">
    <source>
        <dbReference type="ARBA" id="ARBA00023125"/>
    </source>
</evidence>
<dbReference type="InterPro" id="IPR020045">
    <property type="entry name" value="DNA_polI_H3TH"/>
</dbReference>
<evidence type="ECO:0000256" key="6">
    <source>
        <dbReference type="ARBA" id="ARBA00022695"/>
    </source>
</evidence>
<dbReference type="InterPro" id="IPR002421">
    <property type="entry name" value="5-3_exonuclease"/>
</dbReference>
<evidence type="ECO:0000256" key="15">
    <source>
        <dbReference type="ARBA" id="ARBA00049244"/>
    </source>
</evidence>
<dbReference type="NCBIfam" id="NF004397">
    <property type="entry name" value="PRK05755.1"/>
    <property type="match status" value="1"/>
</dbReference>
<sequence>MSTRPPLVLVDGSSYLYRAYHAMPPLTTRTGQATGAIKGVVNMLKSLVKQVGPTHVVVVFDAPGKTFRDDIYPEYKAHRPPMPDDMRTQIAPLHAMVRALGLPLLCTPGVEADDVIGTLAHTAANAGWPVLVSTGDKDLAQLVNKDITLVNTMTSVVLDEAGVFGKFGVRPDQIIDYLMLMGDSSDGIPGVPSVGPKTAVKWLTAYDALENIVAHADEIKGKVGEKLRDFIPQLGMTRELVTIKCDVELDESLEDFALKPSDEALLLALYDELEFRSWANELRADGHVPNSRGASEWATPPQSTSSTANVVATKSAYGPTGTDTRFPAPESDAKTITHIVDTSDQLSELIAKLIAAKRFAIDTETTSLNYIEAELVGLSVAIEPGEAWYVPVGHDVSVEPKQLPKADVLAAFKPLLESEQIAKILQHAKYDMHIFANEGLALHGVSCDTMLASYVLDATATRHNLEALGEYYLGRKGISFSDIAGKGAKAVTFERISIEQAAPYAGEDADYTLQLANLLEAELAKTPALLSLLTDLELPVQRVLQRMEYHGTLIDPEVLRVQTLSLTSRLHWLETQVYELAGEEFNLSSPKQLGVILFEKLGIPGGKKTASGQYSTAEDVLEQLSHPLPKLLLEHRSLSKLRSTYTDKLPEMVQAKTGRVHTSYHQAVAATGRLSSSDPNLQNIPIRTEEGRRIRQAFVAPAGCVIMAADYSQIELRIMAHLSHDEGLLKAFRDGLDVHRATAAEVLGITPSEVTSDQRRAAKAVNFGLIYGMSAFGLAKQLDISRSEAADYISRYFSRYPGVQDYMERTRAQAHEQGYVETLFGRRLMLRDIRSPKPMLRQAAERAAINAPMQGTAADIIKRAMLRVQSALDRENLKAVMVMQVHDELVLEVPELEVVRVTALLKAEMAAAAELAVPLDVEVGIGKNWDEAH</sequence>